<sequence length="933" mass="100963">MSDVEQLQGPDRPIQTEWPERGEEWSDTEEDCQLQVMAEEDEEINIRNEETFGMDMDTPVETSGGASLLPFAPVLPTPPPPTPPPPPPPPPADKPAPLPCAPSPPRRVGSRAPAPQRSRERGVQSGMGTEMFEDPAVMRMVEGRPSIKSNRFSSNRSCPSTPKMMQLCFGANSPRPSQFYSPPSDPVQRFRYPDPVTQLHPQHKRLLVQKQRMFQRKAEDWDPWCNLMTAKEKEWITRLQMIQLQSENPYQEDYYYQEYYRRLEAKLAEEELGIKGKKEPPKLTTPYITKTDVYSPVLHIEGSLGQVAVSTCYSPRRAIGAVHAVQGHGQHELFIVLLEVEETERTKTTVLSDTEERRIMEKTQRKVDHIYFQIQNHDPLNSTGEFLPFLIVSKGKKLIARLLSFLKHESSLKILKIVVRNLPTLINRDTDEFGLSLLYALLSQGEKLLSSGVPLEPSIGDFEAWTDTIFQVAGQLSQCSLVEPLLLPSNLLTLFCRYLDKRTVHQLKSNIEGVGLRRPILYIKMRHHRLCPTPGTPLISLLSFTFLLRTMWRPALLSVVVLWLLQTVHSRGYPQNGGGLPTKGVGQVMGAQQGYGGYPNKAQGYGGGAAPQGGAPMKGYGAGAGASNGQKRKPQGYNPLAGIRPGNAYQGGQNGYGAQNGQKAIRGPTNMHPHGAGPTGPGMGVPAQAGYQGPAYGGNGYGAKNLGGYGYGMGGANKLKPGYGGNGYGANPNNGYNMNGARPMKPQPGISFIMSVLKRLTLTMLVGSLVYTNGAGIPAYGDQQKGYGVPGQTPGAGNAGYGVGNGKSKPTGSLGGQGLKGGLLSAVQPAAQGAPMQGMVSPDQYQKPQGKVYSQEAQATLGPALVPQYNPDSFPTPGPVFMNAGGKNSKISGAGAVAQPAAALPQGKCPDVHHPDTDAPQPEHVASRFDDGK</sequence>
<reference evidence="2 3" key="1">
    <citation type="submission" date="2024-04" db="EMBL/GenBank/DDBJ databases">
        <authorList>
            <person name="Waldvogel A.-M."/>
            <person name="Schoenle A."/>
        </authorList>
    </citation>
    <scope>NUCLEOTIDE SEQUENCE [LARGE SCALE GENOMIC DNA]</scope>
</reference>
<proteinExistence type="predicted"/>
<gene>
    <name evidence="2" type="ORF">KC01_LOCUS27693</name>
</gene>
<dbReference type="Proteomes" id="UP001497482">
    <property type="component" value="Chromosome 23"/>
</dbReference>
<evidence type="ECO:0000313" key="3">
    <source>
        <dbReference type="Proteomes" id="UP001497482"/>
    </source>
</evidence>
<feature type="compositionally biased region" description="Pro residues" evidence="1">
    <location>
        <begin position="73"/>
        <end position="105"/>
    </location>
</feature>
<dbReference type="PANTHER" id="PTHR21551">
    <property type="entry name" value="TOPOISOMERASE II-ASSOCIATED PROTEIN PAT1"/>
    <property type="match status" value="1"/>
</dbReference>
<dbReference type="GO" id="GO:0003723">
    <property type="term" value="F:RNA binding"/>
    <property type="evidence" value="ECO:0007669"/>
    <property type="project" value="TreeGrafter"/>
</dbReference>
<feature type="compositionally biased region" description="Acidic residues" evidence="1">
    <location>
        <begin position="25"/>
        <end position="43"/>
    </location>
</feature>
<evidence type="ECO:0000256" key="1">
    <source>
        <dbReference type="SAM" id="MobiDB-lite"/>
    </source>
</evidence>
<organism evidence="2 3">
    <name type="scientific">Knipowitschia caucasica</name>
    <name type="common">Caucasian dwarf goby</name>
    <name type="synonym">Pomatoschistus caucasicus</name>
    <dbReference type="NCBI Taxonomy" id="637954"/>
    <lineage>
        <taxon>Eukaryota</taxon>
        <taxon>Metazoa</taxon>
        <taxon>Chordata</taxon>
        <taxon>Craniata</taxon>
        <taxon>Vertebrata</taxon>
        <taxon>Euteleostomi</taxon>
        <taxon>Actinopterygii</taxon>
        <taxon>Neopterygii</taxon>
        <taxon>Teleostei</taxon>
        <taxon>Neoteleostei</taxon>
        <taxon>Acanthomorphata</taxon>
        <taxon>Gobiaria</taxon>
        <taxon>Gobiiformes</taxon>
        <taxon>Gobioidei</taxon>
        <taxon>Gobiidae</taxon>
        <taxon>Gobiinae</taxon>
        <taxon>Knipowitschia</taxon>
    </lineage>
</organism>
<keyword evidence="3" id="KW-1185">Reference proteome</keyword>
<dbReference type="PANTHER" id="PTHR21551:SF3">
    <property type="entry name" value="PROTEIN PAT1 HOMOLOG 2"/>
    <property type="match status" value="1"/>
</dbReference>
<feature type="region of interest" description="Disordered" evidence="1">
    <location>
        <begin position="798"/>
        <end position="819"/>
    </location>
</feature>
<dbReference type="EMBL" id="OZ035845">
    <property type="protein sequence ID" value="CAL1599419.1"/>
    <property type="molecule type" value="Genomic_DNA"/>
</dbReference>
<accession>A0AAV2LG37</accession>
<feature type="region of interest" description="Disordered" evidence="1">
    <location>
        <begin position="886"/>
        <end position="933"/>
    </location>
</feature>
<dbReference type="AlphaFoldDB" id="A0AAV2LG37"/>
<evidence type="ECO:0000313" key="2">
    <source>
        <dbReference type="EMBL" id="CAL1599419.1"/>
    </source>
</evidence>
<dbReference type="GO" id="GO:0000290">
    <property type="term" value="P:deadenylation-dependent decapping of nuclear-transcribed mRNA"/>
    <property type="evidence" value="ECO:0007669"/>
    <property type="project" value="InterPro"/>
</dbReference>
<name>A0AAV2LG37_KNICA</name>
<protein>
    <submittedName>
        <fullName evidence="2">Uncharacterized protein</fullName>
    </submittedName>
</protein>
<feature type="compositionally biased region" description="Low complexity" evidence="1">
    <location>
        <begin position="893"/>
        <end position="907"/>
    </location>
</feature>
<dbReference type="InterPro" id="IPR039900">
    <property type="entry name" value="Pat1-like"/>
</dbReference>
<dbReference type="GO" id="GO:0033962">
    <property type="term" value="P:P-body assembly"/>
    <property type="evidence" value="ECO:0007669"/>
    <property type="project" value="TreeGrafter"/>
</dbReference>
<feature type="region of interest" description="Disordered" evidence="1">
    <location>
        <begin position="1"/>
        <end position="128"/>
    </location>
</feature>
<dbReference type="GO" id="GO:0000932">
    <property type="term" value="C:P-body"/>
    <property type="evidence" value="ECO:0007669"/>
    <property type="project" value="TreeGrafter"/>
</dbReference>